<dbReference type="AlphaFoldDB" id="A0A5Q2RIH8"/>
<gene>
    <name evidence="1" type="ORF">GH723_04275</name>
</gene>
<sequence length="211" mass="23435">MTDEHRQFVDAVMAIVTADDGAVAQNNIQRYFHPTEPFTGSKFEVLADRDRTNRITAADIVAVSTLSVNIPAEVAVWLLSEAGQLRVSSLLANVPANTDLWDRPELLAPDGDLWRLWSLLGTACWPEPAKGNGMGTTKISKLLATKRPRLVPIFDRIVRDALPPVRSHWAAFTEVLADPERRTEISRVTAAAPDHISLLRRLDIVLWMAHS</sequence>
<dbReference type="RefSeq" id="WP_153758487.1">
    <property type="nucleotide sequence ID" value="NZ_CP045851.1"/>
</dbReference>
<dbReference type="InterPro" id="IPR046275">
    <property type="entry name" value="DUF6308"/>
</dbReference>
<evidence type="ECO:0000313" key="2">
    <source>
        <dbReference type="Proteomes" id="UP000334019"/>
    </source>
</evidence>
<dbReference type="EMBL" id="CP045851">
    <property type="protein sequence ID" value="QGG94381.1"/>
    <property type="molecule type" value="Genomic_DNA"/>
</dbReference>
<dbReference type="Pfam" id="PF19827">
    <property type="entry name" value="DUF6308"/>
    <property type="match status" value="1"/>
</dbReference>
<accession>A0A5Q2RIH8</accession>
<dbReference type="Proteomes" id="UP000334019">
    <property type="component" value="Chromosome"/>
</dbReference>
<keyword evidence="2" id="KW-1185">Reference proteome</keyword>
<reference evidence="1 2" key="1">
    <citation type="submission" date="2019-11" db="EMBL/GenBank/DDBJ databases">
        <authorList>
            <person name="He Y."/>
        </authorList>
    </citation>
    <scope>NUCLEOTIDE SEQUENCE [LARGE SCALE GENOMIC DNA]</scope>
    <source>
        <strain evidence="1 2">SCSIO 58843</strain>
    </source>
</reference>
<organism evidence="1 2">
    <name type="scientific">Actinomarinicola tropica</name>
    <dbReference type="NCBI Taxonomy" id="2789776"/>
    <lineage>
        <taxon>Bacteria</taxon>
        <taxon>Bacillati</taxon>
        <taxon>Actinomycetota</taxon>
        <taxon>Acidimicrobiia</taxon>
        <taxon>Acidimicrobiales</taxon>
        <taxon>Iamiaceae</taxon>
        <taxon>Actinomarinicola</taxon>
    </lineage>
</organism>
<proteinExistence type="predicted"/>
<evidence type="ECO:0000313" key="1">
    <source>
        <dbReference type="EMBL" id="QGG94381.1"/>
    </source>
</evidence>
<dbReference type="KEGG" id="atq:GH723_04275"/>
<protein>
    <submittedName>
        <fullName evidence="1">Uncharacterized protein</fullName>
    </submittedName>
</protein>
<name>A0A5Q2RIH8_9ACTN</name>